<keyword evidence="2" id="KW-1185">Reference proteome</keyword>
<accession>A0A0S4QNK0</accession>
<dbReference type="RefSeq" id="WP_091275517.1">
    <property type="nucleotide sequence ID" value="NZ_FAOZ01000006.1"/>
</dbReference>
<proteinExistence type="predicted"/>
<gene>
    <name evidence="1" type="ORF">Ga0074812_106313</name>
</gene>
<reference evidence="2" key="1">
    <citation type="submission" date="2015-11" db="EMBL/GenBank/DDBJ databases">
        <authorList>
            <person name="Varghese N."/>
        </authorList>
    </citation>
    <scope>NUCLEOTIDE SEQUENCE [LARGE SCALE GENOMIC DNA]</scope>
    <source>
        <strain evidence="2">DSM 45899</strain>
    </source>
</reference>
<evidence type="ECO:0000313" key="2">
    <source>
        <dbReference type="Proteomes" id="UP000198802"/>
    </source>
</evidence>
<dbReference type="AlphaFoldDB" id="A0A0S4QNK0"/>
<protein>
    <submittedName>
        <fullName evidence="1">Uncharacterized protein</fullName>
    </submittedName>
</protein>
<dbReference type="Proteomes" id="UP000198802">
    <property type="component" value="Unassembled WGS sequence"/>
</dbReference>
<organism evidence="1 2">
    <name type="scientific">Parafrankia irregularis</name>
    <dbReference type="NCBI Taxonomy" id="795642"/>
    <lineage>
        <taxon>Bacteria</taxon>
        <taxon>Bacillati</taxon>
        <taxon>Actinomycetota</taxon>
        <taxon>Actinomycetes</taxon>
        <taxon>Frankiales</taxon>
        <taxon>Frankiaceae</taxon>
        <taxon>Parafrankia</taxon>
    </lineage>
</organism>
<name>A0A0S4QNK0_9ACTN</name>
<sequence length="111" mass="11914">METQAASLAGTWNLDLKTPVGTLAVRYHFERAADGAVRGTATGASETVPLEDITVSEGVDGALRVTWRQKVTRPMRLNLAFDVLVAGGRMTGYSRAGRLPRTTVSGTRVRP</sequence>
<evidence type="ECO:0000313" key="1">
    <source>
        <dbReference type="EMBL" id="CUU56058.1"/>
    </source>
</evidence>
<dbReference type="EMBL" id="FAOZ01000006">
    <property type="protein sequence ID" value="CUU56058.1"/>
    <property type="molecule type" value="Genomic_DNA"/>
</dbReference>